<dbReference type="GO" id="GO:0046872">
    <property type="term" value="F:metal ion binding"/>
    <property type="evidence" value="ECO:0007669"/>
    <property type="project" value="UniProtKB-KW"/>
</dbReference>
<evidence type="ECO:0000256" key="3">
    <source>
        <dbReference type="ARBA" id="ARBA00022723"/>
    </source>
</evidence>
<dbReference type="EMBL" id="MHFR01000068">
    <property type="protein sequence ID" value="OGW95268.1"/>
    <property type="molecule type" value="Genomic_DNA"/>
</dbReference>
<dbReference type="PROSITE" id="PS00893">
    <property type="entry name" value="NUDIX_BOX"/>
    <property type="match status" value="1"/>
</dbReference>
<proteinExistence type="inferred from homology"/>
<dbReference type="InterPro" id="IPR015797">
    <property type="entry name" value="NUDIX_hydrolase-like_dom_sf"/>
</dbReference>
<evidence type="ECO:0000256" key="1">
    <source>
        <dbReference type="ARBA" id="ARBA00001946"/>
    </source>
</evidence>
<dbReference type="AlphaFoldDB" id="A0A1G1KQY4"/>
<comment type="caution">
    <text evidence="8">The sequence shown here is derived from an EMBL/GenBank/DDBJ whole genome shotgun (WGS) entry which is preliminary data.</text>
</comment>
<dbReference type="InterPro" id="IPR020476">
    <property type="entry name" value="Nudix_hydrolase"/>
</dbReference>
<accession>A0A1G1KQY4</accession>
<dbReference type="Gene3D" id="3.90.79.10">
    <property type="entry name" value="Nucleoside Triphosphate Pyrophosphohydrolase"/>
    <property type="match status" value="1"/>
</dbReference>
<dbReference type="GO" id="GO:0006281">
    <property type="term" value="P:DNA repair"/>
    <property type="evidence" value="ECO:0007669"/>
    <property type="project" value="InterPro"/>
</dbReference>
<dbReference type="InterPro" id="IPR000086">
    <property type="entry name" value="NUDIX_hydrolase_dom"/>
</dbReference>
<evidence type="ECO:0000256" key="6">
    <source>
        <dbReference type="RuleBase" id="RU003476"/>
    </source>
</evidence>
<keyword evidence="5" id="KW-0460">Magnesium</keyword>
<name>A0A1G1KQY4_9BACT</name>
<dbReference type="GO" id="GO:0008413">
    <property type="term" value="F:8-oxo-7,8-dihydroguanosine triphosphate pyrophosphatase activity"/>
    <property type="evidence" value="ECO:0007669"/>
    <property type="project" value="InterPro"/>
</dbReference>
<evidence type="ECO:0000313" key="8">
    <source>
        <dbReference type="EMBL" id="OGW95268.1"/>
    </source>
</evidence>
<dbReference type="PRINTS" id="PR00502">
    <property type="entry name" value="NUDIXFAMILY"/>
</dbReference>
<dbReference type="PANTHER" id="PTHR43758">
    <property type="entry name" value="7,8-DIHYDRO-8-OXOGUANINE TRIPHOSPHATASE"/>
    <property type="match status" value="1"/>
</dbReference>
<dbReference type="PROSITE" id="PS51462">
    <property type="entry name" value="NUDIX"/>
    <property type="match status" value="1"/>
</dbReference>
<evidence type="ECO:0000256" key="4">
    <source>
        <dbReference type="ARBA" id="ARBA00022801"/>
    </source>
</evidence>
<comment type="similarity">
    <text evidence="2 6">Belongs to the Nudix hydrolase family.</text>
</comment>
<dbReference type="GO" id="GO:0005737">
    <property type="term" value="C:cytoplasm"/>
    <property type="evidence" value="ECO:0007669"/>
    <property type="project" value="TreeGrafter"/>
</dbReference>
<dbReference type="SUPFAM" id="SSF55811">
    <property type="entry name" value="Nudix"/>
    <property type="match status" value="1"/>
</dbReference>
<evidence type="ECO:0000259" key="7">
    <source>
        <dbReference type="PROSITE" id="PS51462"/>
    </source>
</evidence>
<keyword evidence="3" id="KW-0479">Metal-binding</keyword>
<feature type="domain" description="Nudix hydrolase" evidence="7">
    <location>
        <begin position="1"/>
        <end position="129"/>
    </location>
</feature>
<dbReference type="PRINTS" id="PR01402">
    <property type="entry name" value="MUTATORMUTX"/>
</dbReference>
<evidence type="ECO:0000256" key="2">
    <source>
        <dbReference type="ARBA" id="ARBA00005582"/>
    </source>
</evidence>
<dbReference type="PANTHER" id="PTHR43758:SF2">
    <property type="entry name" value="OXIDIZED PURINE NUCLEOSIDE TRIPHOSPHATE HYDROLASE"/>
    <property type="match status" value="1"/>
</dbReference>
<gene>
    <name evidence="8" type="ORF">A3G33_04130</name>
</gene>
<comment type="cofactor">
    <cofactor evidence="1">
        <name>Mg(2+)</name>
        <dbReference type="ChEBI" id="CHEBI:18420"/>
    </cofactor>
</comment>
<sequence>MILSTLCYLQHRNKTLMLHRIKKHRDIHDGKWNGLGGKLIPGETPEECVIREVYEESGLTIKHPVLRGLLTFPDFSNDVDWYVYVFTASEFNGELQESEEGVLEWIDQDKLTGLHLWEGDSIFLKWLEGDRFFSGKFVYKNGKFISHSVVFY</sequence>
<organism evidence="8 9">
    <name type="scientific">Candidatus Danuiimicrobium aquiferis</name>
    <dbReference type="NCBI Taxonomy" id="1801832"/>
    <lineage>
        <taxon>Bacteria</taxon>
        <taxon>Pseudomonadati</taxon>
        <taxon>Candidatus Omnitrophota</taxon>
        <taxon>Candidatus Danuiimicrobium</taxon>
    </lineage>
</organism>
<dbReference type="InterPro" id="IPR003562">
    <property type="entry name" value="Mutator_MutX_prot"/>
</dbReference>
<dbReference type="CDD" id="cd18886">
    <property type="entry name" value="NUDIX_MutT_Nudt1"/>
    <property type="match status" value="1"/>
</dbReference>
<dbReference type="Pfam" id="PF00293">
    <property type="entry name" value="NUDIX"/>
    <property type="match status" value="1"/>
</dbReference>
<protein>
    <submittedName>
        <fullName evidence="8">DNA mismatch repair protein MutT</fullName>
    </submittedName>
</protein>
<dbReference type="Proteomes" id="UP000178187">
    <property type="component" value="Unassembled WGS sequence"/>
</dbReference>
<reference evidence="8 9" key="1">
    <citation type="journal article" date="2016" name="Nat. Commun.">
        <title>Thousands of microbial genomes shed light on interconnected biogeochemical processes in an aquifer system.</title>
        <authorList>
            <person name="Anantharaman K."/>
            <person name="Brown C.T."/>
            <person name="Hug L.A."/>
            <person name="Sharon I."/>
            <person name="Castelle C.J."/>
            <person name="Probst A.J."/>
            <person name="Thomas B.C."/>
            <person name="Singh A."/>
            <person name="Wilkins M.J."/>
            <person name="Karaoz U."/>
            <person name="Brodie E.L."/>
            <person name="Williams K.H."/>
            <person name="Hubbard S.S."/>
            <person name="Banfield J.F."/>
        </authorList>
    </citation>
    <scope>NUCLEOTIDE SEQUENCE [LARGE SCALE GENOMIC DNA]</scope>
</reference>
<evidence type="ECO:0000256" key="5">
    <source>
        <dbReference type="ARBA" id="ARBA00022842"/>
    </source>
</evidence>
<dbReference type="InterPro" id="IPR020084">
    <property type="entry name" value="NUDIX_hydrolase_CS"/>
</dbReference>
<evidence type="ECO:0000313" key="9">
    <source>
        <dbReference type="Proteomes" id="UP000178187"/>
    </source>
</evidence>
<keyword evidence="4 6" id="KW-0378">Hydrolase</keyword>